<dbReference type="Pfam" id="PF14246">
    <property type="entry name" value="TetR_C_7"/>
    <property type="match status" value="1"/>
</dbReference>
<dbReference type="InterPro" id="IPR036271">
    <property type="entry name" value="Tet_transcr_reg_TetR-rel_C_sf"/>
</dbReference>
<dbReference type="SUPFAM" id="SSF46689">
    <property type="entry name" value="Homeodomain-like"/>
    <property type="match status" value="1"/>
</dbReference>
<gene>
    <name evidence="4" type="ORF">AMOR_45760</name>
</gene>
<dbReference type="Gene3D" id="1.10.10.60">
    <property type="entry name" value="Homeodomain-like"/>
    <property type="match status" value="1"/>
</dbReference>
<name>A0ABN6N0W5_9BACT</name>
<dbReference type="InterPro" id="IPR023772">
    <property type="entry name" value="DNA-bd_HTH_TetR-type_CS"/>
</dbReference>
<dbReference type="PANTHER" id="PTHR30055:SF146">
    <property type="entry name" value="HTH-TYPE TRANSCRIPTIONAL DUAL REGULATOR CECR"/>
    <property type="match status" value="1"/>
</dbReference>
<dbReference type="InterPro" id="IPR050109">
    <property type="entry name" value="HTH-type_TetR-like_transc_reg"/>
</dbReference>
<dbReference type="Gene3D" id="1.10.357.10">
    <property type="entry name" value="Tetracycline Repressor, domain 2"/>
    <property type="match status" value="1"/>
</dbReference>
<dbReference type="PROSITE" id="PS01081">
    <property type="entry name" value="HTH_TETR_1"/>
    <property type="match status" value="1"/>
</dbReference>
<evidence type="ECO:0000259" key="3">
    <source>
        <dbReference type="PROSITE" id="PS50977"/>
    </source>
</evidence>
<dbReference type="PRINTS" id="PR00455">
    <property type="entry name" value="HTHTETR"/>
</dbReference>
<keyword evidence="5" id="KW-1185">Reference proteome</keyword>
<accession>A0ABN6N0W5</accession>
<reference evidence="5" key="1">
    <citation type="journal article" date="2022" name="Int. J. Syst. Evol. Microbiol.">
        <title>Anaeromyxobacter oryzae sp. nov., Anaeromyxobacter diazotrophicus sp. nov. and Anaeromyxobacter paludicola sp. nov., isolated from paddy soils.</title>
        <authorList>
            <person name="Itoh H."/>
            <person name="Xu Z."/>
            <person name="Mise K."/>
            <person name="Masuda Y."/>
            <person name="Ushijima N."/>
            <person name="Hayakawa C."/>
            <person name="Shiratori Y."/>
            <person name="Senoo K."/>
        </authorList>
    </citation>
    <scope>NUCLEOTIDE SEQUENCE [LARGE SCALE GENOMIC DNA]</scope>
    <source>
        <strain evidence="5">Red232</strain>
    </source>
</reference>
<evidence type="ECO:0000256" key="2">
    <source>
        <dbReference type="PROSITE-ProRule" id="PRU00335"/>
    </source>
</evidence>
<evidence type="ECO:0000313" key="5">
    <source>
        <dbReference type="Proteomes" id="UP001162891"/>
    </source>
</evidence>
<dbReference type="EMBL" id="AP025591">
    <property type="protein sequence ID" value="BDG05580.1"/>
    <property type="molecule type" value="Genomic_DNA"/>
</dbReference>
<organism evidence="4 5">
    <name type="scientific">Anaeromyxobacter oryzae</name>
    <dbReference type="NCBI Taxonomy" id="2918170"/>
    <lineage>
        <taxon>Bacteria</taxon>
        <taxon>Pseudomonadati</taxon>
        <taxon>Myxococcota</taxon>
        <taxon>Myxococcia</taxon>
        <taxon>Myxococcales</taxon>
        <taxon>Cystobacterineae</taxon>
        <taxon>Anaeromyxobacteraceae</taxon>
        <taxon>Anaeromyxobacter</taxon>
    </lineage>
</organism>
<dbReference type="SUPFAM" id="SSF48498">
    <property type="entry name" value="Tetracyclin repressor-like, C-terminal domain"/>
    <property type="match status" value="1"/>
</dbReference>
<sequence length="203" mass="22279">MPIPESVPLKRRQILAGARQVFGELGFERASVDLIASRAGVSKATVYNHFEDKKALFVAAVVQECEDMRAGLQRCREKPVGDVEQSLRALGEKVMGIFLSPSIAGLYRQAIAESARLPEIGRLVFERGTASVQDAVASHLARWNETGALRIDDARAAAIDFVGLCQGDLGVRSRLGLLEYPVDDEVRETVRRAVGIFVRAYRP</sequence>
<evidence type="ECO:0000313" key="4">
    <source>
        <dbReference type="EMBL" id="BDG05580.1"/>
    </source>
</evidence>
<dbReference type="PROSITE" id="PS50977">
    <property type="entry name" value="HTH_TETR_2"/>
    <property type="match status" value="1"/>
</dbReference>
<feature type="DNA-binding region" description="H-T-H motif" evidence="2">
    <location>
        <begin position="31"/>
        <end position="50"/>
    </location>
</feature>
<dbReference type="InterPro" id="IPR009057">
    <property type="entry name" value="Homeodomain-like_sf"/>
</dbReference>
<dbReference type="InterPro" id="IPR001647">
    <property type="entry name" value="HTH_TetR"/>
</dbReference>
<keyword evidence="1 2" id="KW-0238">DNA-binding</keyword>
<dbReference type="Proteomes" id="UP001162891">
    <property type="component" value="Chromosome"/>
</dbReference>
<dbReference type="InterPro" id="IPR039536">
    <property type="entry name" value="TetR_C_Proteobacteria"/>
</dbReference>
<evidence type="ECO:0000256" key="1">
    <source>
        <dbReference type="ARBA" id="ARBA00023125"/>
    </source>
</evidence>
<protein>
    <submittedName>
        <fullName evidence="4">TetR family transcriptional regulator</fullName>
    </submittedName>
</protein>
<feature type="domain" description="HTH tetR-type" evidence="3">
    <location>
        <begin position="8"/>
        <end position="68"/>
    </location>
</feature>
<dbReference type="PANTHER" id="PTHR30055">
    <property type="entry name" value="HTH-TYPE TRANSCRIPTIONAL REGULATOR RUTR"/>
    <property type="match status" value="1"/>
</dbReference>
<proteinExistence type="predicted"/>
<dbReference type="RefSeq" id="WP_248354540.1">
    <property type="nucleotide sequence ID" value="NZ_AP025591.1"/>
</dbReference>
<dbReference type="Pfam" id="PF00440">
    <property type="entry name" value="TetR_N"/>
    <property type="match status" value="1"/>
</dbReference>